<proteinExistence type="predicted"/>
<keyword evidence="2 5" id="KW-0812">Transmembrane</keyword>
<dbReference type="SUPFAM" id="SSF144091">
    <property type="entry name" value="Rhomboid-like"/>
    <property type="match status" value="1"/>
</dbReference>
<evidence type="ECO:0000256" key="3">
    <source>
        <dbReference type="ARBA" id="ARBA00022989"/>
    </source>
</evidence>
<keyword evidence="3 5" id="KW-1133">Transmembrane helix</keyword>
<dbReference type="RefSeq" id="WP_266085620.1">
    <property type="nucleotide sequence ID" value="NZ_RKLV01000001.1"/>
</dbReference>
<feature type="transmembrane region" description="Helical" evidence="5">
    <location>
        <begin position="284"/>
        <end position="305"/>
    </location>
</feature>
<evidence type="ECO:0000313" key="7">
    <source>
        <dbReference type="EMBL" id="MCX2818021.1"/>
    </source>
</evidence>
<sequence length="545" mass="58451">MEAETQETDVIQEISYVALSVVLILLAVTAYVSRPSVLHTTARRARERFVAGLPLGTFVIVSVNVVFFVFAQRAYTGDVLTVPYLSWSYVYPTGFLTGPVGHAGVPHIVGNLTATVVFAPVVEYVVGHKIDLSGERALHPLVRALVGVPLAWYGVGVFVSFFSWGPSIGFSGVVYFFFGFAVVFYPVVSVGLLVVTDAFRTLLGALRRPVTASTAGESYITPSWANIALDGHVLGLLVGVGVAVLVARRRGANLDAYRVGTAVFVLGLAQGLYAVWTVDGSTYVLYRAFGVAFVALLAVLVAYFVEIESSSPPFTQLDSFAPRRTVSVSTLLVPIVVICVIGLVTGLGTVSTVDDVDTVEVDGYSVWYGEDVENERVVSVPFIDAAPVNFTVSGVIVTNEDRGIWYRAASKGRLRTDPSRSFLVGGLGWYDEVTVERVGLESSTGNTSYSVLVTTRNETRAVYDSPPAPTATTVDGWGVNLTVDGGERAVRMRRGDRTRTVPLRNTSFTVEGVTFTTRDGRILAGVGDETRAAVGRITGARQDLG</sequence>
<dbReference type="GO" id="GO:0008233">
    <property type="term" value="F:peptidase activity"/>
    <property type="evidence" value="ECO:0007669"/>
    <property type="project" value="UniProtKB-KW"/>
</dbReference>
<dbReference type="Gene3D" id="1.20.1540.10">
    <property type="entry name" value="Rhomboid-like"/>
    <property type="match status" value="1"/>
</dbReference>
<comment type="caution">
    <text evidence="7">The sequence shown here is derived from an EMBL/GenBank/DDBJ whole genome shotgun (WGS) entry which is preliminary data.</text>
</comment>
<feature type="transmembrane region" description="Helical" evidence="5">
    <location>
        <begin position="141"/>
        <end position="162"/>
    </location>
</feature>
<dbReference type="GO" id="GO:0006508">
    <property type="term" value="P:proteolysis"/>
    <property type="evidence" value="ECO:0007669"/>
    <property type="project" value="UniProtKB-KW"/>
</dbReference>
<feature type="transmembrane region" description="Helical" evidence="5">
    <location>
        <begin position="326"/>
        <end position="348"/>
    </location>
</feature>
<reference evidence="7" key="1">
    <citation type="submission" date="2022-09" db="EMBL/GenBank/DDBJ databases">
        <title>Haloadaptaus new haloarchaeum isolated from saline soil.</title>
        <authorList>
            <person name="Duran-Viseras A."/>
            <person name="Sanchez-Porro C."/>
            <person name="Ventosa A."/>
        </authorList>
    </citation>
    <scope>NUCLEOTIDE SEQUENCE</scope>
    <source>
        <strain evidence="7">F3-133</strain>
    </source>
</reference>
<keyword evidence="4 5" id="KW-0472">Membrane</keyword>
<keyword evidence="7" id="KW-0645">Protease</keyword>
<organism evidence="7 8">
    <name type="scientific">Halorutilus salinus</name>
    <dbReference type="NCBI Taxonomy" id="2487751"/>
    <lineage>
        <taxon>Archaea</taxon>
        <taxon>Methanobacteriati</taxon>
        <taxon>Methanobacteriota</taxon>
        <taxon>Stenosarchaea group</taxon>
        <taxon>Halobacteria</taxon>
        <taxon>Halorutilales</taxon>
        <taxon>Halorutilaceae</taxon>
        <taxon>Halorutilus</taxon>
    </lineage>
</organism>
<feature type="transmembrane region" description="Helical" evidence="5">
    <location>
        <begin position="174"/>
        <end position="195"/>
    </location>
</feature>
<dbReference type="EMBL" id="RKLV01000001">
    <property type="protein sequence ID" value="MCX2818021.1"/>
    <property type="molecule type" value="Genomic_DNA"/>
</dbReference>
<accession>A0A9Q4C2T7</accession>
<feature type="transmembrane region" description="Helical" evidence="5">
    <location>
        <begin position="259"/>
        <end position="278"/>
    </location>
</feature>
<feature type="transmembrane region" description="Helical" evidence="5">
    <location>
        <begin position="14"/>
        <end position="32"/>
    </location>
</feature>
<feature type="transmembrane region" description="Helical" evidence="5">
    <location>
        <begin position="227"/>
        <end position="247"/>
    </location>
</feature>
<evidence type="ECO:0000256" key="2">
    <source>
        <dbReference type="ARBA" id="ARBA00022692"/>
    </source>
</evidence>
<evidence type="ECO:0000256" key="5">
    <source>
        <dbReference type="SAM" id="Phobius"/>
    </source>
</evidence>
<keyword evidence="7" id="KW-0378">Hydrolase</keyword>
<protein>
    <submittedName>
        <fullName evidence="7">Rhomboid family intramembrane serine protease</fullName>
    </submittedName>
</protein>
<evidence type="ECO:0000256" key="1">
    <source>
        <dbReference type="ARBA" id="ARBA00004141"/>
    </source>
</evidence>
<dbReference type="AlphaFoldDB" id="A0A9Q4C2T7"/>
<dbReference type="InterPro" id="IPR022764">
    <property type="entry name" value="Peptidase_S54_rhomboid_dom"/>
</dbReference>
<evidence type="ECO:0000256" key="4">
    <source>
        <dbReference type="ARBA" id="ARBA00023136"/>
    </source>
</evidence>
<dbReference type="Pfam" id="PF01694">
    <property type="entry name" value="Rhomboid"/>
    <property type="match status" value="1"/>
</dbReference>
<gene>
    <name evidence="7" type="ORF">EGH25_01445</name>
</gene>
<feature type="transmembrane region" description="Helical" evidence="5">
    <location>
        <begin position="53"/>
        <end position="75"/>
    </location>
</feature>
<name>A0A9Q4C2T7_9EURY</name>
<dbReference type="GO" id="GO:0016020">
    <property type="term" value="C:membrane"/>
    <property type="evidence" value="ECO:0007669"/>
    <property type="project" value="UniProtKB-SubCell"/>
</dbReference>
<evidence type="ECO:0000313" key="8">
    <source>
        <dbReference type="Proteomes" id="UP001149411"/>
    </source>
</evidence>
<comment type="subcellular location">
    <subcellularLocation>
        <location evidence="1">Membrane</location>
        <topology evidence="1">Multi-pass membrane protein</topology>
    </subcellularLocation>
</comment>
<evidence type="ECO:0000259" key="6">
    <source>
        <dbReference type="Pfam" id="PF01694"/>
    </source>
</evidence>
<keyword evidence="8" id="KW-1185">Reference proteome</keyword>
<dbReference type="InterPro" id="IPR035952">
    <property type="entry name" value="Rhomboid-like_sf"/>
</dbReference>
<dbReference type="Proteomes" id="UP001149411">
    <property type="component" value="Unassembled WGS sequence"/>
</dbReference>
<feature type="domain" description="Peptidase S54 rhomboid" evidence="6">
    <location>
        <begin position="95"/>
        <end position="248"/>
    </location>
</feature>